<keyword evidence="3" id="KW-0479">Metal-binding</keyword>
<evidence type="ECO:0000256" key="4">
    <source>
        <dbReference type="ARBA" id="ARBA00022833"/>
    </source>
</evidence>
<dbReference type="GO" id="GO:0008270">
    <property type="term" value="F:zinc ion binding"/>
    <property type="evidence" value="ECO:0007669"/>
    <property type="project" value="InterPro"/>
</dbReference>
<evidence type="ECO:0000256" key="3">
    <source>
        <dbReference type="ARBA" id="ARBA00022723"/>
    </source>
</evidence>
<dbReference type="Pfam" id="PF02900">
    <property type="entry name" value="LigB"/>
    <property type="match status" value="1"/>
</dbReference>
<comment type="similarity">
    <text evidence="2">Belongs to the DODA-type extradiol aromatic ring-opening dioxygenase family.</text>
</comment>
<dbReference type="InterPro" id="IPR004183">
    <property type="entry name" value="Xdiol_dOase_suB"/>
</dbReference>
<comment type="caution">
    <text evidence="7">The sequence shown here is derived from an EMBL/GenBank/DDBJ whole genome shotgun (WGS) entry which is preliminary data.</text>
</comment>
<dbReference type="CDD" id="cd07363">
    <property type="entry name" value="45_DOPA_Dioxygenase"/>
    <property type="match status" value="1"/>
</dbReference>
<evidence type="ECO:0000313" key="7">
    <source>
        <dbReference type="EMBL" id="KAK9838898.1"/>
    </source>
</evidence>
<feature type="domain" description="Extradiol ring-cleavage dioxygenase class III enzyme subunit B" evidence="6">
    <location>
        <begin position="31"/>
        <end position="255"/>
    </location>
</feature>
<dbReference type="AlphaFoldDB" id="A0AAW1RYI5"/>
<sequence>MSAGPLPTLYLTHGGGPMPLLGHKPHAPLVSWLSQLSAKLPHPQTILLVSAHWEESTVHVSSSAKPEIIYDYYNFPPEAYQITYPAPGNPGVAQRVSELLGRAGIQHQQQARGLDHAAFVPLKLVYPQADIPVVSLSLLSSMDAQAHIDIGRALAPLRQEGVMIIGSGSSFHNLQDFMRGRMSMSTADDSREKSEAFNKDLTAALTDSSSSPEQRAQKLVHWDQLAEAKRCHPREEHLLPLMVAFGAGGGVPAEVIFDGAIGHLRISSFQFN</sequence>
<proteinExistence type="inferred from homology"/>
<keyword evidence="5" id="KW-0560">Oxidoreductase</keyword>
<protein>
    <recommendedName>
        <fullName evidence="6">Extradiol ring-cleavage dioxygenase class III enzyme subunit B domain-containing protein</fullName>
    </recommendedName>
</protein>
<reference evidence="7 8" key="1">
    <citation type="journal article" date="2024" name="Nat. Commun.">
        <title>Phylogenomics reveals the evolutionary origins of lichenization in chlorophyte algae.</title>
        <authorList>
            <person name="Puginier C."/>
            <person name="Libourel C."/>
            <person name="Otte J."/>
            <person name="Skaloud P."/>
            <person name="Haon M."/>
            <person name="Grisel S."/>
            <person name="Petersen M."/>
            <person name="Berrin J.G."/>
            <person name="Delaux P.M."/>
            <person name="Dal Grande F."/>
            <person name="Keller J."/>
        </authorList>
    </citation>
    <scope>NUCLEOTIDE SEQUENCE [LARGE SCALE GENOMIC DNA]</scope>
    <source>
        <strain evidence="7 8">SAG 2145</strain>
    </source>
</reference>
<dbReference type="EMBL" id="JALJOS010000005">
    <property type="protein sequence ID" value="KAK9838898.1"/>
    <property type="molecule type" value="Genomic_DNA"/>
</dbReference>
<keyword evidence="8" id="KW-1185">Reference proteome</keyword>
<name>A0AAW1RYI5_9CHLO</name>
<evidence type="ECO:0000259" key="6">
    <source>
        <dbReference type="Pfam" id="PF02900"/>
    </source>
</evidence>
<dbReference type="PIRSF" id="PIRSF006157">
    <property type="entry name" value="Doxgns_DODA"/>
    <property type="match status" value="1"/>
</dbReference>
<evidence type="ECO:0000313" key="8">
    <source>
        <dbReference type="Proteomes" id="UP001438707"/>
    </source>
</evidence>
<dbReference type="Gene3D" id="3.40.830.10">
    <property type="entry name" value="LigB-like"/>
    <property type="match status" value="1"/>
</dbReference>
<evidence type="ECO:0000256" key="1">
    <source>
        <dbReference type="ARBA" id="ARBA00001947"/>
    </source>
</evidence>
<dbReference type="GO" id="GO:0016702">
    <property type="term" value="F:oxidoreductase activity, acting on single donors with incorporation of molecular oxygen, incorporation of two atoms of oxygen"/>
    <property type="evidence" value="ECO:0007669"/>
    <property type="project" value="UniProtKB-ARBA"/>
</dbReference>
<accession>A0AAW1RYI5</accession>
<dbReference type="PANTHER" id="PTHR30096">
    <property type="entry name" value="4,5-DOPA DIOXYGENASE EXTRADIOL-LIKE PROTEIN"/>
    <property type="match status" value="1"/>
</dbReference>
<dbReference type="GO" id="GO:0008198">
    <property type="term" value="F:ferrous iron binding"/>
    <property type="evidence" value="ECO:0007669"/>
    <property type="project" value="InterPro"/>
</dbReference>
<keyword evidence="4" id="KW-0862">Zinc</keyword>
<dbReference type="PANTHER" id="PTHR30096:SF0">
    <property type="entry name" value="4,5-DOPA DIOXYGENASE EXTRADIOL-LIKE PROTEIN"/>
    <property type="match status" value="1"/>
</dbReference>
<comment type="cofactor">
    <cofactor evidence="1">
        <name>Zn(2+)</name>
        <dbReference type="ChEBI" id="CHEBI:29105"/>
    </cofactor>
</comment>
<evidence type="ECO:0000256" key="2">
    <source>
        <dbReference type="ARBA" id="ARBA00007581"/>
    </source>
</evidence>
<gene>
    <name evidence="7" type="ORF">WJX74_005529</name>
</gene>
<dbReference type="Proteomes" id="UP001438707">
    <property type="component" value="Unassembled WGS sequence"/>
</dbReference>
<organism evidence="7 8">
    <name type="scientific">Apatococcus lobatus</name>
    <dbReference type="NCBI Taxonomy" id="904363"/>
    <lineage>
        <taxon>Eukaryota</taxon>
        <taxon>Viridiplantae</taxon>
        <taxon>Chlorophyta</taxon>
        <taxon>core chlorophytes</taxon>
        <taxon>Trebouxiophyceae</taxon>
        <taxon>Chlorellales</taxon>
        <taxon>Chlorellaceae</taxon>
        <taxon>Apatococcus</taxon>
    </lineage>
</organism>
<dbReference type="SUPFAM" id="SSF53213">
    <property type="entry name" value="LigB-like"/>
    <property type="match status" value="1"/>
</dbReference>
<dbReference type="InterPro" id="IPR014436">
    <property type="entry name" value="Extradiol_dOase_DODA"/>
</dbReference>
<evidence type="ECO:0000256" key="5">
    <source>
        <dbReference type="ARBA" id="ARBA00023002"/>
    </source>
</evidence>